<reference evidence="2 3" key="1">
    <citation type="submission" date="2012-10" db="EMBL/GenBank/DDBJ databases">
        <title>Genome sequence of Vibrio Cholerae HENC-02.</title>
        <authorList>
            <person name="Eppinger M."/>
            <person name="Hasan N.A."/>
            <person name="Sengamalay N."/>
            <person name="Hine E."/>
            <person name="Su Q."/>
            <person name="Daugherty S.C."/>
            <person name="Young S."/>
            <person name="Sadzewicz L."/>
            <person name="Tallon L."/>
            <person name="Cebula T.A."/>
            <person name="Ravel J."/>
            <person name="Colwell R.R."/>
        </authorList>
    </citation>
    <scope>NUCLEOTIDE SEQUENCE [LARGE SCALE GENOMIC DNA]</scope>
    <source>
        <strain evidence="2 3">HENC-02</strain>
    </source>
</reference>
<feature type="transmembrane region" description="Helical" evidence="1">
    <location>
        <begin position="14"/>
        <end position="33"/>
    </location>
</feature>
<organism evidence="2 3">
    <name type="scientific">Vibrio harveyi</name>
    <name type="common">Beneckea harveyi</name>
    <dbReference type="NCBI Taxonomy" id="669"/>
    <lineage>
        <taxon>Bacteria</taxon>
        <taxon>Pseudomonadati</taxon>
        <taxon>Pseudomonadota</taxon>
        <taxon>Gammaproteobacteria</taxon>
        <taxon>Vibrionales</taxon>
        <taxon>Vibrionaceae</taxon>
        <taxon>Vibrio</taxon>
    </lineage>
</organism>
<dbReference type="EMBL" id="AJSR01000980">
    <property type="protein sequence ID" value="EKM31885.1"/>
    <property type="molecule type" value="Genomic_DNA"/>
</dbReference>
<keyword evidence="1" id="KW-0812">Transmembrane</keyword>
<dbReference type="AlphaFoldDB" id="A0A454CZQ2"/>
<evidence type="ECO:0000256" key="1">
    <source>
        <dbReference type="SAM" id="Phobius"/>
    </source>
</evidence>
<protein>
    <submittedName>
        <fullName evidence="2">Uncharacterized protein</fullName>
    </submittedName>
</protein>
<gene>
    <name evidence="2" type="ORF">VCHENC02_2520</name>
</gene>
<evidence type="ECO:0000313" key="2">
    <source>
        <dbReference type="EMBL" id="EKM31885.1"/>
    </source>
</evidence>
<proteinExistence type="predicted"/>
<evidence type="ECO:0000313" key="3">
    <source>
        <dbReference type="Proteomes" id="UP000008367"/>
    </source>
</evidence>
<feature type="non-terminal residue" evidence="2">
    <location>
        <position position="45"/>
    </location>
</feature>
<dbReference type="Proteomes" id="UP000008367">
    <property type="component" value="Unassembled WGS sequence"/>
</dbReference>
<sequence length="45" mass="5332">MSDVVKYFKEIDPAFMWLFGLTIVVLPILRFVISHLTQKHTIKQK</sequence>
<keyword evidence="1" id="KW-0472">Membrane</keyword>
<comment type="caution">
    <text evidence="2">The sequence shown here is derived from an EMBL/GenBank/DDBJ whole genome shotgun (WGS) entry which is preliminary data.</text>
</comment>
<accession>A0A454CZQ2</accession>
<name>A0A454CZQ2_VIBHA</name>
<keyword evidence="1" id="KW-1133">Transmembrane helix</keyword>